<dbReference type="Proteomes" id="UP001251857">
    <property type="component" value="Unassembled WGS sequence"/>
</dbReference>
<feature type="domain" description="OmpA-like" evidence="5">
    <location>
        <begin position="236"/>
        <end position="354"/>
    </location>
</feature>
<evidence type="ECO:0000256" key="2">
    <source>
        <dbReference type="ARBA" id="ARBA00023136"/>
    </source>
</evidence>
<evidence type="ECO:0000256" key="4">
    <source>
        <dbReference type="PROSITE-ProRule" id="PRU00473"/>
    </source>
</evidence>
<dbReference type="SUPFAM" id="SSF103088">
    <property type="entry name" value="OmpA-like"/>
    <property type="match status" value="1"/>
</dbReference>
<keyword evidence="7" id="KW-1185">Reference proteome</keyword>
<dbReference type="PRINTS" id="PR01021">
    <property type="entry name" value="OMPADOMAIN"/>
</dbReference>
<evidence type="ECO:0000259" key="5">
    <source>
        <dbReference type="PROSITE" id="PS51123"/>
    </source>
</evidence>
<dbReference type="PANTHER" id="PTHR30329:SF21">
    <property type="entry name" value="LIPOPROTEIN YIAD-RELATED"/>
    <property type="match status" value="1"/>
</dbReference>
<evidence type="ECO:0000313" key="6">
    <source>
        <dbReference type="EMBL" id="MDT0633335.1"/>
    </source>
</evidence>
<dbReference type="Pfam" id="PF00691">
    <property type="entry name" value="OmpA"/>
    <property type="match status" value="1"/>
</dbReference>
<sequence>MLAIAAAVLTFVADRASLSRESLPVLECGGSFHTGKRAPVAMPDRMNTAPAHRGLPTRWLVGLMLAGLALPAFAEGADYPDGHGGEVHFPMGAVSFADQVESFAAGDPAADDDQYAEADRVLGIPGYAEDEHDFVTLGCGGELVLRFTDNELIDVPGPDLYVFEIGPDTEPTALAVSEDGQDWTRVGTIAGGKAEIDLAPYVAADDTFRLVKLVDLKRACRSGTPGADVDAVGAIGSASTIALDSSVLFDSGAHQLKPGAYAALDEVLARINDPAASQVNVAGHTDSVGDEQDNLQLSRQRAEAVAGYLRDNGGFAGEAVTTTAHGETQPVAGNDSAEGRARNRRVELTVRTTPAADDETSDIDILGVWGGVGGRSADRIVELRREAGEVRGDYDFDGSRIRGEFVDETTFEGFWIKTKSGQRCDSKKDGSPFWGHLRLTFDSPARDRFDGEWRYCGSSDEDWSPKGWQGIERML</sequence>
<evidence type="ECO:0000256" key="3">
    <source>
        <dbReference type="ARBA" id="ARBA00023237"/>
    </source>
</evidence>
<evidence type="ECO:0000256" key="1">
    <source>
        <dbReference type="ARBA" id="ARBA00004442"/>
    </source>
</evidence>
<comment type="caution">
    <text evidence="6">The sequence shown here is derived from an EMBL/GenBank/DDBJ whole genome shotgun (WGS) entry which is preliminary data.</text>
</comment>
<dbReference type="InterPro" id="IPR006664">
    <property type="entry name" value="OMP_bac"/>
</dbReference>
<dbReference type="PANTHER" id="PTHR30329">
    <property type="entry name" value="STATOR ELEMENT OF FLAGELLAR MOTOR COMPLEX"/>
    <property type="match status" value="1"/>
</dbReference>
<keyword evidence="3" id="KW-0998">Cell outer membrane</keyword>
<comment type="subcellular location">
    <subcellularLocation>
        <location evidence="1">Cell outer membrane</location>
    </subcellularLocation>
</comment>
<proteinExistence type="predicted"/>
<dbReference type="CDD" id="cd07185">
    <property type="entry name" value="OmpA_C-like"/>
    <property type="match status" value="1"/>
</dbReference>
<reference evidence="6 7" key="1">
    <citation type="submission" date="2023-09" db="EMBL/GenBank/DDBJ databases">
        <authorList>
            <person name="Rey-Velasco X."/>
        </authorList>
    </citation>
    <scope>NUCLEOTIDE SEQUENCE [LARGE SCALE GENOMIC DNA]</scope>
    <source>
        <strain evidence="6 7">W335</strain>
    </source>
</reference>
<dbReference type="InterPro" id="IPR006665">
    <property type="entry name" value="OmpA-like"/>
</dbReference>
<evidence type="ECO:0000313" key="7">
    <source>
        <dbReference type="Proteomes" id="UP001251857"/>
    </source>
</evidence>
<protein>
    <submittedName>
        <fullName evidence="6">OmpA family protein</fullName>
    </submittedName>
</protein>
<keyword evidence="2 4" id="KW-0472">Membrane</keyword>
<dbReference type="Gene3D" id="3.30.1330.60">
    <property type="entry name" value="OmpA-like domain"/>
    <property type="match status" value="1"/>
</dbReference>
<name>A0ABU3BVS3_9GAMM</name>
<dbReference type="EMBL" id="JAVRIB010000001">
    <property type="protein sequence ID" value="MDT0633335.1"/>
    <property type="molecule type" value="Genomic_DNA"/>
</dbReference>
<dbReference type="RefSeq" id="WP_311651034.1">
    <property type="nucleotide sequence ID" value="NZ_JAVRIB010000001.1"/>
</dbReference>
<dbReference type="InterPro" id="IPR036737">
    <property type="entry name" value="OmpA-like_sf"/>
</dbReference>
<dbReference type="InterPro" id="IPR050330">
    <property type="entry name" value="Bact_OuterMem_StrucFunc"/>
</dbReference>
<gene>
    <name evidence="6" type="ORF">RM532_00045</name>
</gene>
<dbReference type="PROSITE" id="PS51123">
    <property type="entry name" value="OMPA_2"/>
    <property type="match status" value="1"/>
</dbReference>
<organism evidence="6 7">
    <name type="scientific">Spectribacter hydrogenoxidans</name>
    <dbReference type="NCBI Taxonomy" id="3075608"/>
    <lineage>
        <taxon>Bacteria</taxon>
        <taxon>Pseudomonadati</taxon>
        <taxon>Pseudomonadota</taxon>
        <taxon>Gammaproteobacteria</taxon>
        <taxon>Salinisphaerales</taxon>
        <taxon>Salinisphaeraceae</taxon>
        <taxon>Spectribacter</taxon>
    </lineage>
</organism>
<accession>A0ABU3BVS3</accession>